<dbReference type="EMBL" id="CP108164">
    <property type="protein sequence ID" value="WTQ83523.1"/>
    <property type="molecule type" value="Genomic_DNA"/>
</dbReference>
<evidence type="ECO:0000313" key="2">
    <source>
        <dbReference type="EMBL" id="WTQ83523.1"/>
    </source>
</evidence>
<gene>
    <name evidence="2" type="ORF">OG350_25885</name>
</gene>
<feature type="region of interest" description="Disordered" evidence="1">
    <location>
        <begin position="62"/>
        <end position="353"/>
    </location>
</feature>
<feature type="compositionally biased region" description="Low complexity" evidence="1">
    <location>
        <begin position="274"/>
        <end position="293"/>
    </location>
</feature>
<feature type="compositionally biased region" description="Low complexity" evidence="1">
    <location>
        <begin position="70"/>
        <end position="85"/>
    </location>
</feature>
<name>A0ABZ1KSF6_STRAH</name>
<dbReference type="RefSeq" id="WP_405450257.1">
    <property type="nucleotide sequence ID" value="NZ_CP108164.1"/>
</dbReference>
<evidence type="ECO:0000313" key="3">
    <source>
        <dbReference type="Proteomes" id="UP001622557"/>
    </source>
</evidence>
<evidence type="ECO:0000256" key="1">
    <source>
        <dbReference type="SAM" id="MobiDB-lite"/>
    </source>
</evidence>
<feature type="compositionally biased region" description="Basic and acidic residues" evidence="1">
    <location>
        <begin position="87"/>
        <end position="119"/>
    </location>
</feature>
<feature type="compositionally biased region" description="Basic and acidic residues" evidence="1">
    <location>
        <begin position="1"/>
        <end position="16"/>
    </location>
</feature>
<feature type="compositionally biased region" description="Low complexity" evidence="1">
    <location>
        <begin position="120"/>
        <end position="139"/>
    </location>
</feature>
<proteinExistence type="predicted"/>
<evidence type="ECO:0008006" key="4">
    <source>
        <dbReference type="Google" id="ProtNLM"/>
    </source>
</evidence>
<organism evidence="2 3">
    <name type="scientific">Streptomyces achromogenes</name>
    <dbReference type="NCBI Taxonomy" id="67255"/>
    <lineage>
        <taxon>Bacteria</taxon>
        <taxon>Bacillati</taxon>
        <taxon>Actinomycetota</taxon>
        <taxon>Actinomycetes</taxon>
        <taxon>Kitasatosporales</taxon>
        <taxon>Streptomycetaceae</taxon>
        <taxon>Streptomyces</taxon>
    </lineage>
</organism>
<dbReference type="GeneID" id="97283932"/>
<feature type="compositionally biased region" description="Low complexity" evidence="1">
    <location>
        <begin position="302"/>
        <end position="339"/>
    </location>
</feature>
<feature type="compositionally biased region" description="Basic and acidic residues" evidence="1">
    <location>
        <begin position="140"/>
        <end position="152"/>
    </location>
</feature>
<keyword evidence="3" id="KW-1185">Reference proteome</keyword>
<feature type="region of interest" description="Disordered" evidence="1">
    <location>
        <begin position="1"/>
        <end position="31"/>
    </location>
</feature>
<dbReference type="Proteomes" id="UP001622557">
    <property type="component" value="Chromosome"/>
</dbReference>
<sequence length="499" mass="49946">MPADEVTRGSDVDGSRARSGPRHAAPRKSLFTRFHMPAGKAIASVAMPTAVLMGMGLTSTLALADNNGNSSSPSPHPSASTSASAKDLTREEYEACVKALDEEKGTDKDKDKDKGKDDASQSPSPSASDKASDAPSPEKTTGKEGEKTRKEGGSSSSDSGSDDKATPDPTATSDPASGGSDADGSGSSGTGSGSSGSDSGTAGSGSGTGGDTDAPAETRDGNLLDTIGDTVGDILTGGRDKGAGTSTQTVDPAPTASRSLKAEDSGTGSGGGAAEDTAGDTVKAAGDTAGAGAEADEKDTAEPAGETAPTPSSSPSSTPSGTPSSSPSGTPSPSGSESASVEDCPVATDDEGGVDNTVAVANDPWYLDASSLLLKGADYQGVVEVRRADGTTKKVLKYVISDGTEIGDLHQTVKDKQANKTYHVQAAKNSKSTITGGDTVMYTESISGNLFGLLPVTFSPDSPPPLNIPIIYFTHVKVVQAAQFGGNLHIPGMHMYTTD</sequence>
<accession>A0ABZ1KSF6</accession>
<reference evidence="2 3" key="1">
    <citation type="submission" date="2022-10" db="EMBL/GenBank/DDBJ databases">
        <title>The complete genomes of actinobacterial strains from the NBC collection.</title>
        <authorList>
            <person name="Joergensen T.S."/>
            <person name="Alvarez Arevalo M."/>
            <person name="Sterndorff E.B."/>
            <person name="Faurdal D."/>
            <person name="Vuksanovic O."/>
            <person name="Mourched A.-S."/>
            <person name="Charusanti P."/>
            <person name="Shaw S."/>
            <person name="Blin K."/>
            <person name="Weber T."/>
        </authorList>
    </citation>
    <scope>NUCLEOTIDE SEQUENCE [LARGE SCALE GENOMIC DNA]</scope>
    <source>
        <strain evidence="2 3">NBC_00156</strain>
    </source>
</reference>
<feature type="compositionally biased region" description="Low complexity" evidence="1">
    <location>
        <begin position="171"/>
        <end position="185"/>
    </location>
</feature>
<protein>
    <recommendedName>
        <fullName evidence="4">Membrane-bound hydrophilic protein</fullName>
    </recommendedName>
</protein>